<dbReference type="OrthoDB" id="1073914at2759"/>
<dbReference type="GO" id="GO:0004869">
    <property type="term" value="F:cysteine-type endopeptidase inhibitor activity"/>
    <property type="evidence" value="ECO:0007669"/>
    <property type="project" value="InterPro"/>
</dbReference>
<dbReference type="GeneID" id="108805420"/>
<dbReference type="InterPro" id="IPR000010">
    <property type="entry name" value="Cystatin_dom"/>
</dbReference>
<dbReference type="KEGG" id="rsz:108805420"/>
<proteinExistence type="predicted"/>
<accession>A0A6J0JBI5</accession>
<gene>
    <name evidence="2" type="primary">LOC108805420</name>
</gene>
<organism evidence="1 2">
    <name type="scientific">Raphanus sativus</name>
    <name type="common">Radish</name>
    <name type="synonym">Raphanus raphanistrum var. sativus</name>
    <dbReference type="NCBI Taxonomy" id="3726"/>
    <lineage>
        <taxon>Eukaryota</taxon>
        <taxon>Viridiplantae</taxon>
        <taxon>Streptophyta</taxon>
        <taxon>Embryophyta</taxon>
        <taxon>Tracheophyta</taxon>
        <taxon>Spermatophyta</taxon>
        <taxon>Magnoliopsida</taxon>
        <taxon>eudicotyledons</taxon>
        <taxon>Gunneridae</taxon>
        <taxon>Pentapetalae</taxon>
        <taxon>rosids</taxon>
        <taxon>malvids</taxon>
        <taxon>Brassicales</taxon>
        <taxon>Brassicaceae</taxon>
        <taxon>Brassiceae</taxon>
        <taxon>Raphanus</taxon>
    </lineage>
</organism>
<dbReference type="PANTHER" id="PTHR31228:SF22">
    <property type="entry name" value="CYSTATIN_MONELLIN SUPERFAMILY PROTEIN"/>
    <property type="match status" value="1"/>
</dbReference>
<name>A0A6J0JBI5_RAPSA</name>
<protein>
    <submittedName>
        <fullName evidence="2">Uncharacterized protein LOC108805420</fullName>
    </submittedName>
</protein>
<dbReference type="InterPro" id="IPR046350">
    <property type="entry name" value="Cystatin_sf"/>
</dbReference>
<evidence type="ECO:0000313" key="1">
    <source>
        <dbReference type="Proteomes" id="UP000504610"/>
    </source>
</evidence>
<dbReference type="Pfam" id="PF00031">
    <property type="entry name" value="Cystatin"/>
    <property type="match status" value="1"/>
</dbReference>
<sequence>MIPAKSSDDFSWEKDLSEDLRMYNEEWDKSGGFDIDFSKLRHKFDTGAVDLNDDNLVLDPDDTNLALLTRLTHLAITHHKNETGIRSLEFVRVLKANYHPSAGVTYYITFEANDGNQTKQYQAVVRYLPMDTQVISCCPKPS</sequence>
<dbReference type="Proteomes" id="UP000504610">
    <property type="component" value="Chromosome 5"/>
</dbReference>
<dbReference type="RefSeq" id="XP_018432966.1">
    <property type="nucleotide sequence ID" value="XM_018577464.2"/>
</dbReference>
<dbReference type="InterPro" id="IPR006525">
    <property type="entry name" value="Cystatin-related_pln"/>
</dbReference>
<dbReference type="SUPFAM" id="SSF54403">
    <property type="entry name" value="Cystatin/monellin"/>
    <property type="match status" value="1"/>
</dbReference>
<dbReference type="AlphaFoldDB" id="A0A6J0JBI5"/>
<evidence type="ECO:0000313" key="2">
    <source>
        <dbReference type="RefSeq" id="XP_018432966.1"/>
    </source>
</evidence>
<reference evidence="1" key="1">
    <citation type="journal article" date="2019" name="Database">
        <title>The radish genome database (RadishGD): an integrated information resource for radish genomics.</title>
        <authorList>
            <person name="Yu H.J."/>
            <person name="Baek S."/>
            <person name="Lee Y.J."/>
            <person name="Cho A."/>
            <person name="Mun J.H."/>
        </authorList>
    </citation>
    <scope>NUCLEOTIDE SEQUENCE [LARGE SCALE GENOMIC DNA]</scope>
    <source>
        <strain evidence="1">cv. WK10039</strain>
    </source>
</reference>
<reference evidence="2" key="2">
    <citation type="submission" date="2025-08" db="UniProtKB">
        <authorList>
            <consortium name="RefSeq"/>
        </authorList>
    </citation>
    <scope>IDENTIFICATION</scope>
    <source>
        <tissue evidence="2">Leaf</tissue>
    </source>
</reference>
<dbReference type="Gene3D" id="3.10.450.10">
    <property type="match status" value="1"/>
</dbReference>
<dbReference type="NCBIfam" id="TIGR01638">
    <property type="entry name" value="Atha_cystat_rel"/>
    <property type="match status" value="1"/>
</dbReference>
<keyword evidence="1" id="KW-1185">Reference proteome</keyword>
<dbReference type="PANTHER" id="PTHR31228">
    <property type="entry name" value="CYSTATIN/MONELLIN SUPERFAMILY PROTEIN"/>
    <property type="match status" value="1"/>
</dbReference>